<proteinExistence type="predicted"/>
<evidence type="ECO:0000256" key="1">
    <source>
        <dbReference type="SAM" id="MobiDB-lite"/>
    </source>
</evidence>
<evidence type="ECO:0000313" key="3">
    <source>
        <dbReference type="Proteomes" id="UP000052023"/>
    </source>
</evidence>
<reference evidence="2 3" key="1">
    <citation type="submission" date="2014-03" db="EMBL/GenBank/DDBJ databases">
        <title>Bradyrhizobium valentinum sp. nov., isolated from effective nodules of Lupinus mariae-josephae, a lupine endemic of basic-lime soils in Eastern Spain.</title>
        <authorList>
            <person name="Duran D."/>
            <person name="Rey L."/>
            <person name="Navarro A."/>
            <person name="Busquets A."/>
            <person name="Imperial J."/>
            <person name="Ruiz-Argueso T."/>
        </authorList>
    </citation>
    <scope>NUCLEOTIDE SEQUENCE [LARGE SCALE GENOMIC DNA]</scope>
    <source>
        <strain evidence="2 3">Ro19</strain>
    </source>
</reference>
<organism evidence="2 3">
    <name type="scientific">Bradyrhizobium retamae</name>
    <dbReference type="NCBI Taxonomy" id="1300035"/>
    <lineage>
        <taxon>Bacteria</taxon>
        <taxon>Pseudomonadati</taxon>
        <taxon>Pseudomonadota</taxon>
        <taxon>Alphaproteobacteria</taxon>
        <taxon>Hyphomicrobiales</taxon>
        <taxon>Nitrobacteraceae</taxon>
        <taxon>Bradyrhizobium</taxon>
    </lineage>
</organism>
<comment type="caution">
    <text evidence="2">The sequence shown here is derived from an EMBL/GenBank/DDBJ whole genome shotgun (WGS) entry which is preliminary data.</text>
</comment>
<name>A0A0R3NCH5_9BRAD</name>
<keyword evidence="3" id="KW-1185">Reference proteome</keyword>
<feature type="compositionally biased region" description="Polar residues" evidence="1">
    <location>
        <begin position="8"/>
        <end position="17"/>
    </location>
</feature>
<dbReference type="Proteomes" id="UP000052023">
    <property type="component" value="Unassembled WGS sequence"/>
</dbReference>
<evidence type="ECO:0000313" key="2">
    <source>
        <dbReference type="EMBL" id="KRR27587.1"/>
    </source>
</evidence>
<sequence length="82" mass="8456">MKGGDTGPTRSKPSTGGSRQGLAPFFHDAMILFVDGGREAIGASSARASALFADLASACRRAMTSSNAFSKVALPTTWHVPT</sequence>
<feature type="region of interest" description="Disordered" evidence="1">
    <location>
        <begin position="1"/>
        <end position="22"/>
    </location>
</feature>
<accession>A0A0R3NCH5</accession>
<gene>
    <name evidence="2" type="ORF">CQ13_04150</name>
</gene>
<dbReference type="AlphaFoldDB" id="A0A0R3NCH5"/>
<protein>
    <submittedName>
        <fullName evidence="2">Uncharacterized protein</fullName>
    </submittedName>
</protein>
<dbReference type="EMBL" id="LLYA01000112">
    <property type="protein sequence ID" value="KRR27587.1"/>
    <property type="molecule type" value="Genomic_DNA"/>
</dbReference>